<dbReference type="Gene3D" id="3.30.420.10">
    <property type="entry name" value="Ribonuclease H-like superfamily/Ribonuclease H"/>
    <property type="match status" value="1"/>
</dbReference>
<sequence>MAATARPAVAYAVFAGFESSYSRGGLLPEEIEQTSTRAEIEALSRGVETVREIMLEKAYVKDVYIATDFKPPVNAMTVWMSTWLKNGGRRTNGAEVAHFPLLVDIFLRLNAIFYAAGGEGQGKPVKLRYIPRKRNMEADRLVNQTFNENFSIADIA</sequence>
<dbReference type="InterPro" id="IPR012337">
    <property type="entry name" value="RNaseH-like_sf"/>
</dbReference>
<dbReference type="InterPro" id="IPR036397">
    <property type="entry name" value="RNaseH_sf"/>
</dbReference>
<comment type="caution">
    <text evidence="1">The sequence shown here is derived from an EMBL/GenBank/DDBJ whole genome shotgun (WGS) entry which is preliminary data.</text>
</comment>
<organism evidence="1 2">
    <name type="scientific">Apodospora peruviana</name>
    <dbReference type="NCBI Taxonomy" id="516989"/>
    <lineage>
        <taxon>Eukaryota</taxon>
        <taxon>Fungi</taxon>
        <taxon>Dikarya</taxon>
        <taxon>Ascomycota</taxon>
        <taxon>Pezizomycotina</taxon>
        <taxon>Sordariomycetes</taxon>
        <taxon>Sordariomycetidae</taxon>
        <taxon>Sordariales</taxon>
        <taxon>Lasiosphaeriaceae</taxon>
        <taxon>Apodospora</taxon>
    </lineage>
</organism>
<reference evidence="1" key="2">
    <citation type="submission" date="2023-06" db="EMBL/GenBank/DDBJ databases">
        <authorList>
            <consortium name="Lawrence Berkeley National Laboratory"/>
            <person name="Haridas S."/>
            <person name="Hensen N."/>
            <person name="Bonometti L."/>
            <person name="Westerberg I."/>
            <person name="Brannstrom I.O."/>
            <person name="Guillou S."/>
            <person name="Cros-Aarteil S."/>
            <person name="Calhoun S."/>
            <person name="Kuo A."/>
            <person name="Mondo S."/>
            <person name="Pangilinan J."/>
            <person name="Riley R."/>
            <person name="Labutti K."/>
            <person name="Andreopoulos B."/>
            <person name="Lipzen A."/>
            <person name="Chen C."/>
            <person name="Yanf M."/>
            <person name="Daum C."/>
            <person name="Ng V."/>
            <person name="Clum A."/>
            <person name="Steindorff A."/>
            <person name="Ohm R."/>
            <person name="Martin F."/>
            <person name="Silar P."/>
            <person name="Natvig D."/>
            <person name="Lalanne C."/>
            <person name="Gautier V."/>
            <person name="Ament-Velasquez S.L."/>
            <person name="Kruys A."/>
            <person name="Hutchinson M.I."/>
            <person name="Powell A.J."/>
            <person name="Barry K."/>
            <person name="Miller A.N."/>
            <person name="Grigoriev I.V."/>
            <person name="Debuchy R."/>
            <person name="Gladieux P."/>
            <person name="Thoren M.H."/>
            <person name="Johannesson H."/>
        </authorList>
    </citation>
    <scope>NUCLEOTIDE SEQUENCE</scope>
    <source>
        <strain evidence="1">CBS 118394</strain>
    </source>
</reference>
<dbReference type="GO" id="GO:0003676">
    <property type="term" value="F:nucleic acid binding"/>
    <property type="evidence" value="ECO:0007669"/>
    <property type="project" value="InterPro"/>
</dbReference>
<protein>
    <submittedName>
        <fullName evidence="1">Uncharacterized protein</fullName>
    </submittedName>
</protein>
<name>A0AAE0M934_9PEZI</name>
<reference evidence="1" key="1">
    <citation type="journal article" date="2023" name="Mol. Phylogenet. Evol.">
        <title>Genome-scale phylogeny and comparative genomics of the fungal order Sordariales.</title>
        <authorList>
            <person name="Hensen N."/>
            <person name="Bonometti L."/>
            <person name="Westerberg I."/>
            <person name="Brannstrom I.O."/>
            <person name="Guillou S."/>
            <person name="Cros-Aarteil S."/>
            <person name="Calhoun S."/>
            <person name="Haridas S."/>
            <person name="Kuo A."/>
            <person name="Mondo S."/>
            <person name="Pangilinan J."/>
            <person name="Riley R."/>
            <person name="LaButti K."/>
            <person name="Andreopoulos B."/>
            <person name="Lipzen A."/>
            <person name="Chen C."/>
            <person name="Yan M."/>
            <person name="Daum C."/>
            <person name="Ng V."/>
            <person name="Clum A."/>
            <person name="Steindorff A."/>
            <person name="Ohm R.A."/>
            <person name="Martin F."/>
            <person name="Silar P."/>
            <person name="Natvig D.O."/>
            <person name="Lalanne C."/>
            <person name="Gautier V."/>
            <person name="Ament-Velasquez S.L."/>
            <person name="Kruys A."/>
            <person name="Hutchinson M.I."/>
            <person name="Powell A.J."/>
            <person name="Barry K."/>
            <person name="Miller A.N."/>
            <person name="Grigoriev I.V."/>
            <person name="Debuchy R."/>
            <person name="Gladieux P."/>
            <person name="Hiltunen Thoren M."/>
            <person name="Johannesson H."/>
        </authorList>
    </citation>
    <scope>NUCLEOTIDE SEQUENCE</scope>
    <source>
        <strain evidence="1">CBS 118394</strain>
    </source>
</reference>
<accession>A0AAE0M934</accession>
<proteinExistence type="predicted"/>
<dbReference type="AlphaFoldDB" id="A0AAE0M934"/>
<evidence type="ECO:0000313" key="1">
    <source>
        <dbReference type="EMBL" id="KAK3323058.1"/>
    </source>
</evidence>
<dbReference type="Proteomes" id="UP001283341">
    <property type="component" value="Unassembled WGS sequence"/>
</dbReference>
<gene>
    <name evidence="1" type="ORF">B0H66DRAFT_602472</name>
</gene>
<dbReference type="EMBL" id="JAUEDM010000003">
    <property type="protein sequence ID" value="KAK3323058.1"/>
    <property type="molecule type" value="Genomic_DNA"/>
</dbReference>
<keyword evidence="2" id="KW-1185">Reference proteome</keyword>
<dbReference type="SUPFAM" id="SSF53098">
    <property type="entry name" value="Ribonuclease H-like"/>
    <property type="match status" value="1"/>
</dbReference>
<evidence type="ECO:0000313" key="2">
    <source>
        <dbReference type="Proteomes" id="UP001283341"/>
    </source>
</evidence>